<name>A0ABR4B1X7_9LECA</name>
<sequence length="114" mass="13363">MKVSRATVPKAFGFTACYDLSNYAIVKEFTSTLPRPEHLPNIHYGLDIFDKMGIMIEDSSPQNYRGGRLIDLRNTVTWPHCFWSSCRRARTLIGNYERINRWRWNGSQYLDIDT</sequence>
<evidence type="ECO:0000313" key="1">
    <source>
        <dbReference type="EMBL" id="KAL2051393.1"/>
    </source>
</evidence>
<evidence type="ECO:0000313" key="2">
    <source>
        <dbReference type="Proteomes" id="UP001590951"/>
    </source>
</evidence>
<comment type="caution">
    <text evidence="1">The sequence shown here is derived from an EMBL/GenBank/DDBJ whole genome shotgun (WGS) entry which is preliminary data.</text>
</comment>
<dbReference type="Proteomes" id="UP001590951">
    <property type="component" value="Unassembled WGS sequence"/>
</dbReference>
<keyword evidence="2" id="KW-1185">Reference proteome</keyword>
<reference evidence="1 2" key="1">
    <citation type="submission" date="2024-09" db="EMBL/GenBank/DDBJ databases">
        <title>Rethinking Asexuality: The Enigmatic Case of Functional Sexual Genes in Lepraria (Stereocaulaceae).</title>
        <authorList>
            <person name="Doellman M."/>
            <person name="Sun Y."/>
            <person name="Barcenas-Pena A."/>
            <person name="Lumbsch H.T."/>
            <person name="Grewe F."/>
        </authorList>
    </citation>
    <scope>NUCLEOTIDE SEQUENCE [LARGE SCALE GENOMIC DNA]</scope>
    <source>
        <strain evidence="1 2">Grewe 0041</strain>
    </source>
</reference>
<dbReference type="EMBL" id="JBHFEH010000035">
    <property type="protein sequence ID" value="KAL2051393.1"/>
    <property type="molecule type" value="Genomic_DNA"/>
</dbReference>
<gene>
    <name evidence="1" type="ORF">ABVK25_008260</name>
</gene>
<organism evidence="1 2">
    <name type="scientific">Lepraria finkii</name>
    <dbReference type="NCBI Taxonomy" id="1340010"/>
    <lineage>
        <taxon>Eukaryota</taxon>
        <taxon>Fungi</taxon>
        <taxon>Dikarya</taxon>
        <taxon>Ascomycota</taxon>
        <taxon>Pezizomycotina</taxon>
        <taxon>Lecanoromycetes</taxon>
        <taxon>OSLEUM clade</taxon>
        <taxon>Lecanoromycetidae</taxon>
        <taxon>Lecanorales</taxon>
        <taxon>Lecanorineae</taxon>
        <taxon>Stereocaulaceae</taxon>
        <taxon>Lepraria</taxon>
    </lineage>
</organism>
<protein>
    <submittedName>
        <fullName evidence="1">Uncharacterized protein</fullName>
    </submittedName>
</protein>
<accession>A0ABR4B1X7</accession>
<proteinExistence type="predicted"/>